<feature type="domain" description="Origin recognition complex subunit 3 winged helix C-terminal" evidence="8">
    <location>
        <begin position="571"/>
        <end position="640"/>
    </location>
</feature>
<evidence type="ECO:0000256" key="2">
    <source>
        <dbReference type="ARBA" id="ARBA00010977"/>
    </source>
</evidence>
<protein>
    <recommendedName>
        <fullName evidence="11">Origin recognition complex subunit</fullName>
    </recommendedName>
</protein>
<comment type="similarity">
    <text evidence="2">Belongs to the ORC3 family.</text>
</comment>
<dbReference type="Proteomes" id="UP001590950">
    <property type="component" value="Unassembled WGS sequence"/>
</dbReference>
<evidence type="ECO:0000256" key="4">
    <source>
        <dbReference type="ARBA" id="ARBA00023125"/>
    </source>
</evidence>
<keyword evidence="10" id="KW-1185">Reference proteome</keyword>
<proteinExistence type="inferred from homology"/>
<dbReference type="PANTHER" id="PTHR12748">
    <property type="entry name" value="ORIGIN RECOGNITION COMPLEX SUBUNIT 3"/>
    <property type="match status" value="1"/>
</dbReference>
<comment type="caution">
    <text evidence="9">The sequence shown here is derived from an EMBL/GenBank/DDBJ whole genome shotgun (WGS) entry which is preliminary data.</text>
</comment>
<evidence type="ECO:0000256" key="5">
    <source>
        <dbReference type="ARBA" id="ARBA00023242"/>
    </source>
</evidence>
<keyword evidence="3" id="KW-0235">DNA replication</keyword>
<sequence>MTEYEACYIFTSRGSSGQAPHPSKRRKTARLPESEARNEVLPFITLLRGLETPECTKVRLDSFEAAWRWKEDLIHKAFHTANLDTIKEVASFIRSDRAPQSSRKVRAGLLLAGPDDRASADLFESIAESVNKDERAMLINLSSAQSANLKTILSYMNQEAINHNLGVDEDAIIDRSRTTGQLNYDLQILFDHVQDKAISRVVVAFQDSEAFEGKMLAELMDVVSSWNDRIPFVVLFSVATSVEGFQSKLSRAAIRNLEGTEFKVGRVSIEEIFKIINSKHSTLWLSAGLSNLILQRQKGYIQSPYAMSQTLKYAYMNHYFANPLSVVLNDDPTRVPLQEEHYEAVRNLPSFRSHVQKLIKSKDYDVVRGLLDDDENLNELILDKFSSSRKALEGLVSAVTALYRTQSSPTCKTDSAWSEIYIQAMSGELSKSTLFAEILDQAKKLPSDTMHDLLRDLAGMFHDNEIEKVIVDLGKLTSNVDDPEIPLRSQYDTDHETLRTTIVAQKVSLSKNASILSAQDAAYTRIVDRAFSELHKRFELALINPQTLFLNEALIYDSKSPHRDVFTPRPRFAIERALSSPHDYLGCGCCGRVEGGLSATQPATTILYQLYLESGSAVNAADLWSAFWTIVATEGGEDEEADREVL</sequence>
<evidence type="ECO:0000259" key="7">
    <source>
        <dbReference type="Pfam" id="PF07034"/>
    </source>
</evidence>
<dbReference type="InterPro" id="IPR020795">
    <property type="entry name" value="ORC3"/>
</dbReference>
<dbReference type="EMBL" id="JBEFKJ010000001">
    <property type="protein sequence ID" value="KAL2048575.1"/>
    <property type="molecule type" value="Genomic_DNA"/>
</dbReference>
<keyword evidence="5" id="KW-0539">Nucleus</keyword>
<feature type="region of interest" description="Disordered" evidence="6">
    <location>
        <begin position="13"/>
        <end position="33"/>
    </location>
</feature>
<gene>
    <name evidence="9" type="ORF">N7G274_000487</name>
</gene>
<comment type="subcellular location">
    <subcellularLocation>
        <location evidence="1">Nucleus</location>
    </subcellularLocation>
</comment>
<dbReference type="PANTHER" id="PTHR12748:SF0">
    <property type="entry name" value="ORIGIN RECOGNITION COMPLEX SUBUNIT 3"/>
    <property type="match status" value="1"/>
</dbReference>
<reference evidence="9 10" key="1">
    <citation type="submission" date="2024-09" db="EMBL/GenBank/DDBJ databases">
        <title>Rethinking Asexuality: The Enigmatic Case of Functional Sexual Genes in Lepraria (Stereocaulaceae).</title>
        <authorList>
            <person name="Doellman M."/>
            <person name="Sun Y."/>
            <person name="Barcenas-Pena A."/>
            <person name="Lumbsch H.T."/>
            <person name="Grewe F."/>
        </authorList>
    </citation>
    <scope>NUCLEOTIDE SEQUENCE [LARGE SCALE GENOMIC DNA]</scope>
    <source>
        <strain evidence="9 10">Mercado 3170</strain>
    </source>
</reference>
<dbReference type="InterPro" id="IPR045667">
    <property type="entry name" value="ORC3_N"/>
</dbReference>
<dbReference type="Pfam" id="PF07034">
    <property type="entry name" value="ORC3_N"/>
    <property type="match status" value="1"/>
</dbReference>
<evidence type="ECO:0000256" key="3">
    <source>
        <dbReference type="ARBA" id="ARBA00022705"/>
    </source>
</evidence>
<name>A0ABR4ASA4_9LECA</name>
<evidence type="ECO:0000259" key="8">
    <source>
        <dbReference type="Pfam" id="PF18137"/>
    </source>
</evidence>
<dbReference type="Pfam" id="PF18137">
    <property type="entry name" value="WHD_ORC"/>
    <property type="match status" value="1"/>
</dbReference>
<evidence type="ECO:0000313" key="9">
    <source>
        <dbReference type="EMBL" id="KAL2048575.1"/>
    </source>
</evidence>
<evidence type="ECO:0000313" key="10">
    <source>
        <dbReference type="Proteomes" id="UP001590950"/>
    </source>
</evidence>
<evidence type="ECO:0000256" key="1">
    <source>
        <dbReference type="ARBA" id="ARBA00004123"/>
    </source>
</evidence>
<dbReference type="CDD" id="cd20704">
    <property type="entry name" value="Orc3"/>
    <property type="match status" value="2"/>
</dbReference>
<keyword evidence="4" id="KW-0238">DNA-binding</keyword>
<evidence type="ECO:0000256" key="6">
    <source>
        <dbReference type="SAM" id="MobiDB-lite"/>
    </source>
</evidence>
<evidence type="ECO:0008006" key="11">
    <source>
        <dbReference type="Google" id="ProtNLM"/>
    </source>
</evidence>
<dbReference type="InterPro" id="IPR040855">
    <property type="entry name" value="ORC_WH_C"/>
</dbReference>
<feature type="domain" description="Origin recognition complex subunit 3 N-terminal" evidence="7">
    <location>
        <begin position="33"/>
        <end position="326"/>
    </location>
</feature>
<organism evidence="9 10">
    <name type="scientific">Stereocaulon virgatum</name>
    <dbReference type="NCBI Taxonomy" id="373712"/>
    <lineage>
        <taxon>Eukaryota</taxon>
        <taxon>Fungi</taxon>
        <taxon>Dikarya</taxon>
        <taxon>Ascomycota</taxon>
        <taxon>Pezizomycotina</taxon>
        <taxon>Lecanoromycetes</taxon>
        <taxon>OSLEUM clade</taxon>
        <taxon>Lecanoromycetidae</taxon>
        <taxon>Lecanorales</taxon>
        <taxon>Lecanorineae</taxon>
        <taxon>Stereocaulaceae</taxon>
        <taxon>Stereocaulon</taxon>
    </lineage>
</organism>
<accession>A0ABR4ASA4</accession>